<organism evidence="2 3">
    <name type="scientific">Setaria italica</name>
    <name type="common">Foxtail millet</name>
    <name type="synonym">Panicum italicum</name>
    <dbReference type="NCBI Taxonomy" id="4555"/>
    <lineage>
        <taxon>Eukaryota</taxon>
        <taxon>Viridiplantae</taxon>
        <taxon>Streptophyta</taxon>
        <taxon>Embryophyta</taxon>
        <taxon>Tracheophyta</taxon>
        <taxon>Spermatophyta</taxon>
        <taxon>Magnoliopsida</taxon>
        <taxon>Liliopsida</taxon>
        <taxon>Poales</taxon>
        <taxon>Poaceae</taxon>
        <taxon>PACMAD clade</taxon>
        <taxon>Panicoideae</taxon>
        <taxon>Panicodae</taxon>
        <taxon>Paniceae</taxon>
        <taxon>Cenchrinae</taxon>
        <taxon>Setaria</taxon>
    </lineage>
</organism>
<feature type="compositionally biased region" description="Gly residues" evidence="1">
    <location>
        <begin position="79"/>
        <end position="90"/>
    </location>
</feature>
<name>K3YB69_SETIT</name>
<evidence type="ECO:0000313" key="2">
    <source>
        <dbReference type="EnsemblPlants" id="KQK98265"/>
    </source>
</evidence>
<feature type="region of interest" description="Disordered" evidence="1">
    <location>
        <begin position="44"/>
        <end position="90"/>
    </location>
</feature>
<accession>K3YB69</accession>
<evidence type="ECO:0000313" key="3">
    <source>
        <dbReference type="Proteomes" id="UP000004995"/>
    </source>
</evidence>
<dbReference type="EMBL" id="AGNK02004445">
    <property type="status" value="NOT_ANNOTATED_CDS"/>
    <property type="molecule type" value="Genomic_DNA"/>
</dbReference>
<keyword evidence="3" id="KW-1185">Reference proteome</keyword>
<dbReference type="EnsemblPlants" id="KQK98265">
    <property type="protein sequence ID" value="KQK98265"/>
    <property type="gene ID" value="SETIT_011463mg"/>
</dbReference>
<dbReference type="Proteomes" id="UP000004995">
    <property type="component" value="Unassembled WGS sequence"/>
</dbReference>
<reference evidence="2" key="2">
    <citation type="submission" date="2018-08" db="UniProtKB">
        <authorList>
            <consortium name="EnsemblPlants"/>
        </authorList>
    </citation>
    <scope>IDENTIFICATION</scope>
    <source>
        <strain evidence="2">Yugu1</strain>
    </source>
</reference>
<sequence>MVMGTLTGSSALLQRNASVSMPPLDATRLKAIKAAMAQRELSLSDMGGGQIEPVGGAKEGITGLGGGGSPSPSIFAGDLAGGGQGDQRRR</sequence>
<reference evidence="3" key="1">
    <citation type="journal article" date="2012" name="Nat. Biotechnol.">
        <title>Reference genome sequence of the model plant Setaria.</title>
        <authorList>
            <person name="Bennetzen J.L."/>
            <person name="Schmutz J."/>
            <person name="Wang H."/>
            <person name="Percifield R."/>
            <person name="Hawkins J."/>
            <person name="Pontaroli A.C."/>
            <person name="Estep M."/>
            <person name="Feng L."/>
            <person name="Vaughn J.N."/>
            <person name="Grimwood J."/>
            <person name="Jenkins J."/>
            <person name="Barry K."/>
            <person name="Lindquist E."/>
            <person name="Hellsten U."/>
            <person name="Deshpande S."/>
            <person name="Wang X."/>
            <person name="Wu X."/>
            <person name="Mitros T."/>
            <person name="Triplett J."/>
            <person name="Yang X."/>
            <person name="Ye C.Y."/>
            <person name="Mauro-Herrera M."/>
            <person name="Wang L."/>
            <person name="Li P."/>
            <person name="Sharma M."/>
            <person name="Sharma R."/>
            <person name="Ronald P.C."/>
            <person name="Panaud O."/>
            <person name="Kellogg E.A."/>
            <person name="Brutnell T.P."/>
            <person name="Doust A.N."/>
            <person name="Tuskan G.A."/>
            <person name="Rokhsar D."/>
            <person name="Devos K.M."/>
        </authorList>
    </citation>
    <scope>NUCLEOTIDE SEQUENCE [LARGE SCALE GENOMIC DNA]</scope>
    <source>
        <strain evidence="3">cv. Yugu1</strain>
    </source>
</reference>
<dbReference type="AlphaFoldDB" id="K3YB69"/>
<dbReference type="HOGENOM" id="CLU_2445024_0_0_1"/>
<proteinExistence type="predicted"/>
<protein>
    <submittedName>
        <fullName evidence="2">Uncharacterized protein</fullName>
    </submittedName>
</protein>
<dbReference type="Gramene" id="KQK98265">
    <property type="protein sequence ID" value="KQK98265"/>
    <property type="gene ID" value="SETIT_011463mg"/>
</dbReference>
<evidence type="ECO:0000256" key="1">
    <source>
        <dbReference type="SAM" id="MobiDB-lite"/>
    </source>
</evidence>
<dbReference type="InParanoid" id="K3YB69"/>